<dbReference type="Proteomes" id="UP001598019">
    <property type="component" value="Unassembled WGS sequence"/>
</dbReference>
<evidence type="ECO:0000313" key="2">
    <source>
        <dbReference type="Proteomes" id="UP001598019"/>
    </source>
</evidence>
<protein>
    <recommendedName>
        <fullName evidence="3">GNAT family N-acetyltransferase</fullName>
    </recommendedName>
</protein>
<dbReference type="EMBL" id="JBBKXX010000002">
    <property type="protein sequence ID" value="MFD3408424.1"/>
    <property type="molecule type" value="Genomic_DNA"/>
</dbReference>
<keyword evidence="2" id="KW-1185">Reference proteome</keyword>
<proteinExistence type="predicted"/>
<gene>
    <name evidence="1" type="ORF">SKC37_07135</name>
</gene>
<organism evidence="1 2">
    <name type="scientific">Aquirufa esocilacus</name>
    <dbReference type="NCBI Taxonomy" id="3096513"/>
    <lineage>
        <taxon>Bacteria</taxon>
        <taxon>Pseudomonadati</taxon>
        <taxon>Bacteroidota</taxon>
        <taxon>Cytophagia</taxon>
        <taxon>Cytophagales</taxon>
        <taxon>Flectobacillaceae</taxon>
        <taxon>Aquirufa</taxon>
    </lineage>
</organism>
<dbReference type="RefSeq" id="WP_377980815.1">
    <property type="nucleotide sequence ID" value="NZ_JBBKXX010000002.1"/>
</dbReference>
<reference evidence="1 2" key="1">
    <citation type="submission" date="2024-03" db="EMBL/GenBank/DDBJ databases">
        <title>Aquirufa genome sequencing.</title>
        <authorList>
            <person name="Pitt A."/>
            <person name="Hahn M.W."/>
        </authorList>
    </citation>
    <scope>NUCLEOTIDE SEQUENCE [LARGE SCALE GENOMIC DNA]</scope>
    <source>
        <strain evidence="1 2">HETE-83D</strain>
    </source>
</reference>
<name>A0ABW6DLN3_9BACT</name>
<accession>A0ABW6DLN3</accession>
<sequence>MPNLSLQILPATLEDLAALQAIGRKTFKEAFAANNSEENLANIFFNSEMTHKGMY</sequence>
<evidence type="ECO:0008006" key="3">
    <source>
        <dbReference type="Google" id="ProtNLM"/>
    </source>
</evidence>
<comment type="caution">
    <text evidence="1">The sequence shown here is derived from an EMBL/GenBank/DDBJ whole genome shotgun (WGS) entry which is preliminary data.</text>
</comment>
<evidence type="ECO:0000313" key="1">
    <source>
        <dbReference type="EMBL" id="MFD3408424.1"/>
    </source>
</evidence>